<proteinExistence type="predicted"/>
<keyword evidence="1" id="KW-0812">Transmembrane</keyword>
<keyword evidence="1" id="KW-0472">Membrane</keyword>
<dbReference type="EMBL" id="WEGJ01000015">
    <property type="protein sequence ID" value="MQY13793.1"/>
    <property type="molecule type" value="Genomic_DNA"/>
</dbReference>
<evidence type="ECO:0000313" key="2">
    <source>
        <dbReference type="EMBL" id="MQY13793.1"/>
    </source>
</evidence>
<keyword evidence="3" id="KW-1185">Reference proteome</keyword>
<evidence type="ECO:0008006" key="4">
    <source>
        <dbReference type="Google" id="ProtNLM"/>
    </source>
</evidence>
<feature type="transmembrane region" description="Helical" evidence="1">
    <location>
        <begin position="109"/>
        <end position="133"/>
    </location>
</feature>
<feature type="transmembrane region" description="Helical" evidence="1">
    <location>
        <begin position="19"/>
        <end position="37"/>
    </location>
</feature>
<protein>
    <recommendedName>
        <fullName evidence="4">ABC transporter permease</fullName>
    </recommendedName>
</protein>
<keyword evidence="1" id="KW-1133">Transmembrane helix</keyword>
<feature type="transmembrane region" description="Helical" evidence="1">
    <location>
        <begin position="57"/>
        <end position="79"/>
    </location>
</feature>
<organism evidence="2 3">
    <name type="scientific">Streptomyces smaragdinus</name>
    <dbReference type="NCBI Taxonomy" id="2585196"/>
    <lineage>
        <taxon>Bacteria</taxon>
        <taxon>Bacillati</taxon>
        <taxon>Actinomycetota</taxon>
        <taxon>Actinomycetes</taxon>
        <taxon>Kitasatosporales</taxon>
        <taxon>Streptomycetaceae</taxon>
        <taxon>Streptomyces</taxon>
    </lineage>
</organism>
<dbReference type="OrthoDB" id="3480265at2"/>
<gene>
    <name evidence="2" type="ORF">SRB5_39480</name>
</gene>
<dbReference type="Proteomes" id="UP000466345">
    <property type="component" value="Unassembled WGS sequence"/>
</dbReference>
<name>A0A7K0CKM0_9ACTN</name>
<evidence type="ECO:0000313" key="3">
    <source>
        <dbReference type="Proteomes" id="UP000466345"/>
    </source>
</evidence>
<dbReference type="RefSeq" id="WP_153453844.1">
    <property type="nucleotide sequence ID" value="NZ_WEGJ01000015.1"/>
</dbReference>
<evidence type="ECO:0000256" key="1">
    <source>
        <dbReference type="SAM" id="Phobius"/>
    </source>
</evidence>
<dbReference type="AlphaFoldDB" id="A0A7K0CKM0"/>
<reference evidence="2 3" key="1">
    <citation type="submission" date="2019-10" db="EMBL/GenBank/DDBJ databases">
        <title>Streptomyces smaragdinus sp. nov. and Streptomyces fabii sp. nov., isolated from the gut of fungus growing-termite Macrotermes natalensis.</title>
        <authorList>
            <person name="Schwitalla J."/>
            <person name="Benndorf R."/>
            <person name="Martin K."/>
            <person name="De Beer W."/>
            <person name="Kaster A.-K."/>
            <person name="Vollmers J."/>
            <person name="Poulsen M."/>
            <person name="Beemelmanns C."/>
        </authorList>
    </citation>
    <scope>NUCLEOTIDE SEQUENCE [LARGE SCALE GENOMIC DNA]</scope>
    <source>
        <strain evidence="2 3">RB5</strain>
    </source>
</reference>
<accession>A0A7K0CKM0</accession>
<feature type="transmembrane region" description="Helical" evidence="1">
    <location>
        <begin position="176"/>
        <end position="197"/>
    </location>
</feature>
<feature type="transmembrane region" description="Helical" evidence="1">
    <location>
        <begin position="224"/>
        <end position="243"/>
    </location>
</feature>
<comment type="caution">
    <text evidence="2">The sequence shown here is derived from an EMBL/GenBank/DDBJ whole genome shotgun (WGS) entry which is preliminary data.</text>
</comment>
<sequence length="248" mass="25248">MTNTAAAEWLKLRSVRSTWWFVAGAAVTMLVVAPGTALTTSNNLEMHGGDPGSVDAASAAVGTVAFAVQFVLGALGMLAMTSEFAGRSITVTLACTPVRARLMLAKAGVVAVVVFAVGVPLAAVGTAVSAPLLDEYGRFDAARTVAQVGAMGVHLALVAVLALGVGTLVRRSAGTITVLFGLLLVVPFVLQLLAAAFDSEVFATVAEFTPTLAGQRFMTGDAEYGLVVAAWAAAALAAGIRALRTRDV</sequence>
<feature type="transmembrane region" description="Helical" evidence="1">
    <location>
        <begin position="145"/>
        <end position="169"/>
    </location>
</feature>